<comment type="subcellular location">
    <subcellularLocation>
        <location evidence="1">Endoplasmic reticulum membrane</location>
        <topology evidence="1">Multi-pass membrane protein</topology>
    </subcellularLocation>
</comment>
<keyword evidence="1" id="KW-1133">Transmembrane helix</keyword>
<comment type="similarity">
    <text evidence="1">Belongs to the BCAP29/BCAP31 family.</text>
</comment>
<dbReference type="Gramene" id="mRNA:HanXRQr2_Chr10g0450961">
    <property type="protein sequence ID" value="mRNA:HanXRQr2_Chr10g0450961"/>
    <property type="gene ID" value="HanXRQr2_Chr10g0450961"/>
</dbReference>
<dbReference type="AlphaFoldDB" id="A0A251TMC7"/>
<dbReference type="EMBL" id="CM007899">
    <property type="protein sequence ID" value="OTG12240.1"/>
    <property type="molecule type" value="Genomic_DNA"/>
</dbReference>
<keyword evidence="1" id="KW-0653">Protein transport</keyword>
<reference evidence="3" key="3">
    <citation type="submission" date="2020-06" db="EMBL/GenBank/DDBJ databases">
        <title>Helianthus annuus Genome sequencing and assembly Release 2.</title>
        <authorList>
            <person name="Gouzy J."/>
            <person name="Langlade N."/>
            <person name="Munos S."/>
        </authorList>
    </citation>
    <scope>NUCLEOTIDE SEQUENCE</scope>
    <source>
        <tissue evidence="3">Leaves</tissue>
    </source>
</reference>
<dbReference type="EMBL" id="MNCJ02000325">
    <property type="protein sequence ID" value="KAF5787279.1"/>
    <property type="molecule type" value="Genomic_DNA"/>
</dbReference>
<gene>
    <name evidence="4" type="ORF">HannXRQ_Chr10g0307491</name>
    <name evidence="3" type="ORF">HanXRQr2_Chr10g0450961</name>
</gene>
<evidence type="ECO:0000256" key="2">
    <source>
        <dbReference type="SAM" id="Coils"/>
    </source>
</evidence>
<keyword evidence="1" id="KW-0813">Transport</keyword>
<dbReference type="GO" id="GO:0006888">
    <property type="term" value="P:endoplasmic reticulum to Golgi vesicle-mediated transport"/>
    <property type="evidence" value="ECO:0000318"/>
    <property type="project" value="GO_Central"/>
</dbReference>
<keyword evidence="1" id="KW-0256">Endoplasmic reticulum</keyword>
<dbReference type="STRING" id="4232.A0A251TMC7"/>
<reference evidence="3 5" key="1">
    <citation type="journal article" date="2017" name="Nature">
        <title>The sunflower genome provides insights into oil metabolism, flowering and Asterid evolution.</title>
        <authorList>
            <person name="Badouin H."/>
            <person name="Gouzy J."/>
            <person name="Grassa C.J."/>
            <person name="Murat F."/>
            <person name="Staton S.E."/>
            <person name="Cottret L."/>
            <person name="Lelandais-Briere C."/>
            <person name="Owens G.L."/>
            <person name="Carrere S."/>
            <person name="Mayjonade B."/>
            <person name="Legrand L."/>
            <person name="Gill N."/>
            <person name="Kane N.C."/>
            <person name="Bowers J.E."/>
            <person name="Hubner S."/>
            <person name="Bellec A."/>
            <person name="Berard A."/>
            <person name="Berges H."/>
            <person name="Blanchet N."/>
            <person name="Boniface M.C."/>
            <person name="Brunel D."/>
            <person name="Catrice O."/>
            <person name="Chaidir N."/>
            <person name="Claudel C."/>
            <person name="Donnadieu C."/>
            <person name="Faraut T."/>
            <person name="Fievet G."/>
            <person name="Helmstetter N."/>
            <person name="King M."/>
            <person name="Knapp S.J."/>
            <person name="Lai Z."/>
            <person name="Le Paslier M.C."/>
            <person name="Lippi Y."/>
            <person name="Lorenzon L."/>
            <person name="Mandel J.R."/>
            <person name="Marage G."/>
            <person name="Marchand G."/>
            <person name="Marquand E."/>
            <person name="Bret-Mestries E."/>
            <person name="Morien E."/>
            <person name="Nambeesan S."/>
            <person name="Nguyen T."/>
            <person name="Pegot-Espagnet P."/>
            <person name="Pouilly N."/>
            <person name="Raftis F."/>
            <person name="Sallet E."/>
            <person name="Schiex T."/>
            <person name="Thomas J."/>
            <person name="Vandecasteele C."/>
            <person name="Vares D."/>
            <person name="Vear F."/>
            <person name="Vautrin S."/>
            <person name="Crespi M."/>
            <person name="Mangin B."/>
            <person name="Burke J.M."/>
            <person name="Salse J."/>
            <person name="Munos S."/>
            <person name="Vincourt P."/>
            <person name="Rieseberg L.H."/>
            <person name="Langlade N.B."/>
        </authorList>
    </citation>
    <scope>NUCLEOTIDE SEQUENCE [LARGE SCALE GENOMIC DNA]</scope>
    <source>
        <strain evidence="5">cv. SF193</strain>
        <tissue evidence="3">Leaves</tissue>
    </source>
</reference>
<sequence length="248" mass="28696">MSSATNQFTVLTISQFDSHNIIHLSFTIAFAQMIIIILLLFETPFRNPLVLRLDQFKIGKPQLAVKSFGATLFVAMMYNIYSVFELRRRFVDAVDSSNHILLAYHMFVAYLMGFSLFLLVTVNSLHRYIKEVVMVTEIIRATKKQNRAYENCMKKRAEEAETIRKDISRLKTDIINLESECSMKEQAVQLLRAESSTLKDRLEGCLVEYDRLLTYNKDLREQLQGVNGRSSHSDGIISAFFSWDRWGL</sequence>
<feature type="transmembrane region" description="Helical" evidence="1">
    <location>
        <begin position="63"/>
        <end position="81"/>
    </location>
</feature>
<dbReference type="InterPro" id="IPR008417">
    <property type="entry name" value="BAP29/BAP31"/>
</dbReference>
<keyword evidence="1" id="KW-0472">Membrane</keyword>
<dbReference type="PANTHER" id="PTHR12701:SF56">
    <property type="entry name" value="ENDOPLASMIC RETICULUM TRANSMEMBRANE PROTEIN"/>
    <property type="match status" value="1"/>
</dbReference>
<dbReference type="Proteomes" id="UP000215914">
    <property type="component" value="Chromosome 10"/>
</dbReference>
<keyword evidence="2" id="KW-0175">Coiled coil</keyword>
<accession>A0A251TMC7</accession>
<evidence type="ECO:0000313" key="5">
    <source>
        <dbReference type="Proteomes" id="UP000215914"/>
    </source>
</evidence>
<keyword evidence="1" id="KW-0931">ER-Golgi transport</keyword>
<evidence type="ECO:0000313" key="3">
    <source>
        <dbReference type="EMBL" id="KAF5787279.1"/>
    </source>
</evidence>
<feature type="transmembrane region" description="Helical" evidence="1">
    <location>
        <begin position="101"/>
        <end position="120"/>
    </location>
</feature>
<dbReference type="OMA" id="RAYENCM"/>
<dbReference type="Gene3D" id="1.20.5.110">
    <property type="match status" value="1"/>
</dbReference>
<evidence type="ECO:0000313" key="4">
    <source>
        <dbReference type="EMBL" id="OTG12240.1"/>
    </source>
</evidence>
<organism evidence="4 5">
    <name type="scientific">Helianthus annuus</name>
    <name type="common">Common sunflower</name>
    <dbReference type="NCBI Taxonomy" id="4232"/>
    <lineage>
        <taxon>Eukaryota</taxon>
        <taxon>Viridiplantae</taxon>
        <taxon>Streptophyta</taxon>
        <taxon>Embryophyta</taxon>
        <taxon>Tracheophyta</taxon>
        <taxon>Spermatophyta</taxon>
        <taxon>Magnoliopsida</taxon>
        <taxon>eudicotyledons</taxon>
        <taxon>Gunneridae</taxon>
        <taxon>Pentapetalae</taxon>
        <taxon>asterids</taxon>
        <taxon>campanulids</taxon>
        <taxon>Asterales</taxon>
        <taxon>Asteraceae</taxon>
        <taxon>Asteroideae</taxon>
        <taxon>Heliantheae alliance</taxon>
        <taxon>Heliantheae</taxon>
        <taxon>Helianthus</taxon>
    </lineage>
</organism>
<name>A0A251TMC7_HELAN</name>
<reference evidence="4" key="2">
    <citation type="submission" date="2017-02" db="EMBL/GenBank/DDBJ databases">
        <title>Sunflower complete genome.</title>
        <authorList>
            <person name="Langlade N."/>
            <person name="Munos S."/>
        </authorList>
    </citation>
    <scope>NUCLEOTIDE SEQUENCE [LARGE SCALE GENOMIC DNA]</scope>
    <source>
        <tissue evidence="4">Leaves</tissue>
    </source>
</reference>
<dbReference type="GO" id="GO:0005789">
    <property type="term" value="C:endoplasmic reticulum membrane"/>
    <property type="evidence" value="ECO:0000318"/>
    <property type="project" value="GO_Central"/>
</dbReference>
<dbReference type="GO" id="GO:0070973">
    <property type="term" value="P:protein localization to endoplasmic reticulum exit site"/>
    <property type="evidence" value="ECO:0000318"/>
    <property type="project" value="GO_Central"/>
</dbReference>
<keyword evidence="1" id="KW-0812">Transmembrane</keyword>
<dbReference type="InParanoid" id="A0A251TMC7"/>
<dbReference type="GO" id="GO:0006886">
    <property type="term" value="P:intracellular protein transport"/>
    <property type="evidence" value="ECO:0007669"/>
    <property type="project" value="UniProtKB-UniRule"/>
</dbReference>
<proteinExistence type="inferred from homology"/>
<feature type="coiled-coil region" evidence="2">
    <location>
        <begin position="160"/>
        <end position="194"/>
    </location>
</feature>
<dbReference type="PANTHER" id="PTHR12701">
    <property type="entry name" value="BCR-ASSOCIATED PROTEIN, BAP"/>
    <property type="match status" value="1"/>
</dbReference>
<evidence type="ECO:0000256" key="1">
    <source>
        <dbReference type="RuleBase" id="RU367026"/>
    </source>
</evidence>
<keyword evidence="5" id="KW-1185">Reference proteome</keyword>
<keyword evidence="4" id="KW-0675">Receptor</keyword>
<protein>
    <recommendedName>
        <fullName evidence="1">Endoplasmic reticulum transmembrane protein</fullName>
    </recommendedName>
</protein>
<feature type="transmembrane region" description="Helical" evidence="1">
    <location>
        <begin position="20"/>
        <end position="42"/>
    </location>
</feature>
<comment type="function">
    <text evidence="1">May play a role in anterograde transport of membrane proteins from the endoplasmic reticulum to the Golgi.</text>
</comment>
<dbReference type="OrthoDB" id="1698645at2759"/>